<dbReference type="SUPFAM" id="SSF47203">
    <property type="entry name" value="Acyl-CoA dehydrogenase C-terminal domain-like"/>
    <property type="match status" value="2"/>
</dbReference>
<feature type="compositionally biased region" description="Acidic residues" evidence="15">
    <location>
        <begin position="723"/>
        <end position="739"/>
    </location>
</feature>
<evidence type="ECO:0000259" key="17">
    <source>
        <dbReference type="Pfam" id="PF02770"/>
    </source>
</evidence>
<keyword evidence="11" id="KW-0576">Peroxisome</keyword>
<evidence type="ECO:0000259" key="18">
    <source>
        <dbReference type="Pfam" id="PF22924"/>
    </source>
</evidence>
<evidence type="ECO:0000259" key="16">
    <source>
        <dbReference type="Pfam" id="PF01756"/>
    </source>
</evidence>
<evidence type="ECO:0000256" key="2">
    <source>
        <dbReference type="ARBA" id="ARBA00001974"/>
    </source>
</evidence>
<dbReference type="Pfam" id="PF01756">
    <property type="entry name" value="ACOX"/>
    <property type="match status" value="1"/>
</dbReference>
<evidence type="ECO:0000256" key="10">
    <source>
        <dbReference type="ARBA" id="ARBA00023098"/>
    </source>
</evidence>
<dbReference type="SUPFAM" id="SSF56645">
    <property type="entry name" value="Acyl-CoA dehydrogenase NM domain-like"/>
    <property type="match status" value="1"/>
</dbReference>
<dbReference type="GO" id="GO:0033540">
    <property type="term" value="P:fatty acid beta-oxidation using acyl-CoA oxidase"/>
    <property type="evidence" value="ECO:0007669"/>
    <property type="project" value="UniProtKB-UniPathway"/>
</dbReference>
<evidence type="ECO:0000256" key="8">
    <source>
        <dbReference type="ARBA" id="ARBA00022832"/>
    </source>
</evidence>
<dbReference type="PANTHER" id="PTHR10909">
    <property type="entry name" value="ELECTRON TRANSPORT OXIDOREDUCTASE"/>
    <property type="match status" value="1"/>
</dbReference>
<dbReference type="InterPro" id="IPR006091">
    <property type="entry name" value="Acyl-CoA_Oxase/DH_mid-dom"/>
</dbReference>
<comment type="similarity">
    <text evidence="5 12">Belongs to the acyl-CoA oxidase family.</text>
</comment>
<keyword evidence="6 12" id="KW-0285">Flavoprotein</keyword>
<evidence type="ECO:0000256" key="1">
    <source>
        <dbReference type="ARBA" id="ARBA00001201"/>
    </source>
</evidence>
<dbReference type="PANTHER" id="PTHR10909:SF352">
    <property type="entry name" value="ACYL-COENZYME A OXIDASE-LIKE PROTEIN"/>
    <property type="match status" value="1"/>
</dbReference>
<evidence type="ECO:0000256" key="7">
    <source>
        <dbReference type="ARBA" id="ARBA00022827"/>
    </source>
</evidence>
<dbReference type="GO" id="GO:0005504">
    <property type="term" value="F:fatty acid binding"/>
    <property type="evidence" value="ECO:0007669"/>
    <property type="project" value="TreeGrafter"/>
</dbReference>
<dbReference type="InterPro" id="IPR036250">
    <property type="entry name" value="AcylCo_DH-like_C"/>
</dbReference>
<evidence type="ECO:0000256" key="14">
    <source>
        <dbReference type="PIRSR" id="PIRSR000168-2"/>
    </source>
</evidence>
<feature type="domain" description="Acyl-CoA oxidase C-alpha1" evidence="18">
    <location>
        <begin position="300"/>
        <end position="460"/>
    </location>
</feature>
<dbReference type="EMBL" id="BJWK01000010">
    <property type="protein sequence ID" value="GEM10055.1"/>
    <property type="molecule type" value="Genomic_DNA"/>
</dbReference>
<dbReference type="InterPro" id="IPR002655">
    <property type="entry name" value="Acyl-CoA_oxidase_C"/>
</dbReference>
<feature type="domain" description="Acyl-CoA oxidase C-terminal" evidence="16">
    <location>
        <begin position="534"/>
        <end position="716"/>
    </location>
</feature>
<keyword evidence="7 12" id="KW-0274">FAD</keyword>
<evidence type="ECO:0000256" key="9">
    <source>
        <dbReference type="ARBA" id="ARBA00023002"/>
    </source>
</evidence>
<dbReference type="Gene3D" id="1.20.140.10">
    <property type="entry name" value="Butyryl-CoA Dehydrogenase, subunit A, domain 3"/>
    <property type="match status" value="2"/>
</dbReference>
<gene>
    <name evidence="19" type="ORF">Rt10032_c10g4072</name>
</gene>
<dbReference type="Proteomes" id="UP000321518">
    <property type="component" value="Unassembled WGS sequence"/>
</dbReference>
<comment type="pathway">
    <text evidence="4">Lipid metabolism; peroxisomal fatty acid beta-oxidation.</text>
</comment>
<organism evidence="19 20">
    <name type="scientific">Rhodotorula toruloides</name>
    <name type="common">Yeast</name>
    <name type="synonym">Rhodosporidium toruloides</name>
    <dbReference type="NCBI Taxonomy" id="5286"/>
    <lineage>
        <taxon>Eukaryota</taxon>
        <taxon>Fungi</taxon>
        <taxon>Dikarya</taxon>
        <taxon>Basidiomycota</taxon>
        <taxon>Pucciniomycotina</taxon>
        <taxon>Microbotryomycetes</taxon>
        <taxon>Sporidiobolales</taxon>
        <taxon>Sporidiobolaceae</taxon>
        <taxon>Rhodotorula</taxon>
    </lineage>
</organism>
<keyword evidence="10" id="KW-0443">Lipid metabolism</keyword>
<comment type="subcellular location">
    <subcellularLocation>
        <location evidence="3">Peroxisome</location>
    </subcellularLocation>
</comment>
<dbReference type="InterPro" id="IPR012258">
    <property type="entry name" value="Acyl-CoA_oxidase"/>
</dbReference>
<evidence type="ECO:0000256" key="15">
    <source>
        <dbReference type="SAM" id="MobiDB-lite"/>
    </source>
</evidence>
<dbReference type="GO" id="GO:0055088">
    <property type="term" value="P:lipid homeostasis"/>
    <property type="evidence" value="ECO:0007669"/>
    <property type="project" value="TreeGrafter"/>
</dbReference>
<dbReference type="UniPathway" id="UPA00661"/>
<dbReference type="InterPro" id="IPR046373">
    <property type="entry name" value="Acyl-CoA_Oxase/DH_mid-dom_sf"/>
</dbReference>
<evidence type="ECO:0000256" key="5">
    <source>
        <dbReference type="ARBA" id="ARBA00006288"/>
    </source>
</evidence>
<dbReference type="FunFam" id="1.20.140.10:FF:000013">
    <property type="entry name" value="Acyl-coenzyme A oxidase"/>
    <property type="match status" value="1"/>
</dbReference>
<feature type="active site" description="Proton acceptor" evidence="13">
    <location>
        <position position="457"/>
    </location>
</feature>
<dbReference type="InterPro" id="IPR055060">
    <property type="entry name" value="ACOX_C_alpha1"/>
</dbReference>
<keyword evidence="8" id="KW-0276">Fatty acid metabolism</keyword>
<comment type="cofactor">
    <cofactor evidence="2">
        <name>FAD</name>
        <dbReference type="ChEBI" id="CHEBI:57692"/>
    </cofactor>
</comment>
<sequence length="766" mass="85515">MAKERMNPPFDLRRLTYAMGNGEKDVKLRERHMMELQRNPLFRLDDIHDLTKDQIRERTMAKFATISHYVTSERIDDFQKRMNVISLADPGFWTRFVRWRYVGPMLRLPRSSDDADDVYIMYKCITGYSSLGAIRSGATANQMSYWMSKGLLGLNGMVGCFGMTELAHGSNVAGLETTATFDEQTDEFVIHTPSISATKWWIGGAAHSATHCSVFAQLIVKGQVYGTKTFIVPLRDPKTYQLLPGVAIGDIGKKMGRDGIDNGWIQFTNVRIPRAYMLMKHTQVTRDGEVREPPLAQLTYGALLQGRTAMVADAANVAKKALTIAIRYAAVRRQFKVGENELESQLLDYPIHQRRLLPLLSQAVAMGFTSYRMTALFEEMSGQLESLGSDSDEAETKEVLEKLKETHATSAGLKAFCTWNALETIEKCRASLGGHGYSAYSGLPGMYADQAVQCTWEGDNASPASSVISASPESRLTPSSRAQTILTLQSGRSLVSSYADAVKGQKLPGGTAYLNGLPGVLTASCPSNESTLDLKTLEAGWDTVSANVVRQAYEKFEGAMKGGKGREEALELCSQERFVAARVHTAGYMFRMFHEALVELAKDERKDNGVIKTLDDICRLYGCWAIEENAAQFLKYKFFTPKQMDIISNEVTRLCAELRKCAVLLTDSFGFTDHIINSPFGRYDGNVYESYYNQVKAANPHNPVAPYFERVIRPLIEREPLELGDDADSMELDDEIAEIQAEREEEKEEAEKAHEAEKELEKPAKE</sequence>
<dbReference type="GO" id="GO:0005777">
    <property type="term" value="C:peroxisome"/>
    <property type="evidence" value="ECO:0007669"/>
    <property type="project" value="UniProtKB-SubCell"/>
</dbReference>
<keyword evidence="9" id="KW-0560">Oxidoreductase</keyword>
<comment type="caution">
    <text evidence="19">The sequence shown here is derived from an EMBL/GenBank/DDBJ whole genome shotgun (WGS) entry which is preliminary data.</text>
</comment>
<evidence type="ECO:0000256" key="11">
    <source>
        <dbReference type="ARBA" id="ARBA00023140"/>
    </source>
</evidence>
<protein>
    <recommendedName>
        <fullName evidence="12">Acyl-coenzyme A oxidase</fullName>
    </recommendedName>
</protein>
<accession>A0A511KJG0</accession>
<dbReference type="FunFam" id="2.40.110.10:FF:000003">
    <property type="entry name" value="Acyl-coenzyme A oxidase"/>
    <property type="match status" value="1"/>
</dbReference>
<dbReference type="Pfam" id="PF02770">
    <property type="entry name" value="Acyl-CoA_dh_M"/>
    <property type="match status" value="1"/>
</dbReference>
<feature type="compositionally biased region" description="Basic and acidic residues" evidence="15">
    <location>
        <begin position="740"/>
        <end position="766"/>
    </location>
</feature>
<evidence type="ECO:0000313" key="19">
    <source>
        <dbReference type="EMBL" id="GEM10055.1"/>
    </source>
</evidence>
<dbReference type="OrthoDB" id="538336at2759"/>
<feature type="binding site" evidence="14">
    <location>
        <position position="164"/>
    </location>
    <ligand>
        <name>FAD</name>
        <dbReference type="ChEBI" id="CHEBI:57692"/>
    </ligand>
</feature>
<evidence type="ECO:0000256" key="4">
    <source>
        <dbReference type="ARBA" id="ARBA00004846"/>
    </source>
</evidence>
<name>A0A511KJG0_RHOTO</name>
<dbReference type="GO" id="GO:0003997">
    <property type="term" value="F:acyl-CoA oxidase activity"/>
    <property type="evidence" value="ECO:0007669"/>
    <property type="project" value="UniProtKB-EC"/>
</dbReference>
<comment type="catalytic activity">
    <reaction evidence="1">
        <text>a 2,3-saturated acyl-CoA + O2 = a (2E)-enoyl-CoA + H2O2</text>
        <dbReference type="Rhea" id="RHEA:38959"/>
        <dbReference type="ChEBI" id="CHEBI:15379"/>
        <dbReference type="ChEBI" id="CHEBI:16240"/>
        <dbReference type="ChEBI" id="CHEBI:58856"/>
        <dbReference type="ChEBI" id="CHEBI:65111"/>
        <dbReference type="EC" id="1.3.3.6"/>
    </reaction>
</comment>
<feature type="domain" description="Acyl-CoA oxidase/dehydrogenase middle" evidence="17">
    <location>
        <begin position="160"/>
        <end position="270"/>
    </location>
</feature>
<reference evidence="19 20" key="1">
    <citation type="submission" date="2019-07" db="EMBL/GenBank/DDBJ databases">
        <title>Rhodotorula toruloides NBRC10032 genome sequencing.</title>
        <authorList>
            <person name="Shida Y."/>
            <person name="Takaku H."/>
            <person name="Ogasawara W."/>
            <person name="Mori K."/>
        </authorList>
    </citation>
    <scope>NUCLEOTIDE SEQUENCE [LARGE SCALE GENOMIC DNA]</scope>
    <source>
        <strain evidence="19 20">NBRC10032</strain>
    </source>
</reference>
<dbReference type="AlphaFoldDB" id="A0A511KJG0"/>
<dbReference type="Gene3D" id="1.10.540.10">
    <property type="entry name" value="Acyl-CoA dehydrogenase/oxidase, N-terminal domain"/>
    <property type="match status" value="1"/>
</dbReference>
<dbReference type="Gene3D" id="2.40.110.10">
    <property type="entry name" value="Butyryl-CoA Dehydrogenase, subunit A, domain 2"/>
    <property type="match status" value="1"/>
</dbReference>
<evidence type="ECO:0000256" key="6">
    <source>
        <dbReference type="ARBA" id="ARBA00022630"/>
    </source>
</evidence>
<dbReference type="InterPro" id="IPR009100">
    <property type="entry name" value="AcylCoA_DH/oxidase_NM_dom_sf"/>
</dbReference>
<proteinExistence type="inferred from homology"/>
<feature type="binding site" evidence="14">
    <location>
        <position position="203"/>
    </location>
    <ligand>
        <name>FAD</name>
        <dbReference type="ChEBI" id="CHEBI:57692"/>
    </ligand>
</feature>
<dbReference type="FunFam" id="1.20.140.10:FF:000015">
    <property type="entry name" value="Acyl-coenzyme A oxidase"/>
    <property type="match status" value="1"/>
</dbReference>
<feature type="region of interest" description="Disordered" evidence="15">
    <location>
        <begin position="723"/>
        <end position="766"/>
    </location>
</feature>
<evidence type="ECO:0000313" key="20">
    <source>
        <dbReference type="Proteomes" id="UP000321518"/>
    </source>
</evidence>
<dbReference type="Pfam" id="PF22924">
    <property type="entry name" value="ACOX_C_alpha1"/>
    <property type="match status" value="1"/>
</dbReference>
<dbReference type="InterPro" id="IPR037069">
    <property type="entry name" value="AcylCoA_DH/ox_N_sf"/>
</dbReference>
<evidence type="ECO:0000256" key="12">
    <source>
        <dbReference type="PIRNR" id="PIRNR000168"/>
    </source>
</evidence>
<dbReference type="GO" id="GO:0071949">
    <property type="term" value="F:FAD binding"/>
    <property type="evidence" value="ECO:0007669"/>
    <property type="project" value="InterPro"/>
</dbReference>
<evidence type="ECO:0000256" key="13">
    <source>
        <dbReference type="PIRSR" id="PIRSR000168-1"/>
    </source>
</evidence>
<dbReference type="PIRSF" id="PIRSF000168">
    <property type="entry name" value="Acyl-CoA_oxidase"/>
    <property type="match status" value="1"/>
</dbReference>
<evidence type="ECO:0000256" key="3">
    <source>
        <dbReference type="ARBA" id="ARBA00004275"/>
    </source>
</evidence>